<organism evidence="3 4">
    <name type="scientific">Acholeplasma oculi</name>
    <dbReference type="NCBI Taxonomy" id="35623"/>
    <lineage>
        <taxon>Bacteria</taxon>
        <taxon>Bacillati</taxon>
        <taxon>Mycoplasmatota</taxon>
        <taxon>Mollicutes</taxon>
        <taxon>Acholeplasmatales</taxon>
        <taxon>Acholeplasmataceae</taxon>
        <taxon>Acholeplasma</taxon>
    </lineage>
</organism>
<evidence type="ECO:0000313" key="3">
    <source>
        <dbReference type="EMBL" id="CDR30322.1"/>
    </source>
</evidence>
<dbReference type="AlphaFoldDB" id="A0A061AH79"/>
<dbReference type="Proteomes" id="UP000032434">
    <property type="component" value="Chromosome 1"/>
</dbReference>
<keyword evidence="2" id="KW-0472">Membrane</keyword>
<keyword evidence="4" id="KW-1185">Reference proteome</keyword>
<gene>
    <name evidence="3" type="ORF">Aocu_02490</name>
</gene>
<feature type="compositionally biased region" description="Basic and acidic residues" evidence="1">
    <location>
        <begin position="347"/>
        <end position="357"/>
    </location>
</feature>
<keyword evidence="2" id="KW-0812">Transmembrane</keyword>
<feature type="compositionally biased region" description="Low complexity" evidence="1">
    <location>
        <begin position="359"/>
        <end position="371"/>
    </location>
</feature>
<name>A0A061AH79_9MOLU</name>
<evidence type="ECO:0000256" key="1">
    <source>
        <dbReference type="SAM" id="MobiDB-lite"/>
    </source>
</evidence>
<dbReference type="HOGENOM" id="CLU_745193_0_0_14"/>
<reference evidence="4" key="1">
    <citation type="submission" date="2014-05" db="EMBL/GenBank/DDBJ databases">
        <authorList>
            <person name="Kube M."/>
        </authorList>
    </citation>
    <scope>NUCLEOTIDE SEQUENCE [LARGE SCALE GENOMIC DNA]</scope>
</reference>
<dbReference type="EMBL" id="LK028559">
    <property type="protein sequence ID" value="CDR30322.1"/>
    <property type="molecule type" value="Genomic_DNA"/>
</dbReference>
<feature type="region of interest" description="Disordered" evidence="1">
    <location>
        <begin position="347"/>
        <end position="371"/>
    </location>
</feature>
<evidence type="ECO:0000313" key="4">
    <source>
        <dbReference type="Proteomes" id="UP000032434"/>
    </source>
</evidence>
<proteinExistence type="predicted"/>
<evidence type="ECO:0000256" key="2">
    <source>
        <dbReference type="SAM" id="Phobius"/>
    </source>
</evidence>
<protein>
    <submittedName>
        <fullName evidence="3">Uncharacterized protein</fullName>
    </submittedName>
</protein>
<keyword evidence="2" id="KW-1133">Transmembrane helix</keyword>
<dbReference type="RefSeq" id="WP_045748886.1">
    <property type="nucleotide sequence ID" value="NZ_FUZK01000002.1"/>
</dbReference>
<dbReference type="InParanoid" id="A0A061AH79"/>
<feature type="transmembrane region" description="Helical" evidence="2">
    <location>
        <begin position="49"/>
        <end position="70"/>
    </location>
</feature>
<dbReference type="KEGG" id="aoc:Aocu_02490"/>
<sequence>MNEHSLKKVIKNEMDKHITMTPPVIDFKQVSSLRQKSSKPSLLILMRSLRLTFASLLMIIVTATIIILNLPNTTGPIEKPDGDIIFKNNSEPLALSLVSQASLLTTYQSSNLSFAPVSLSTMVTTNYSDELVPFLGMIEILLSENSQPKVTVLVPDESALYDNHIQIETLDLLGVITNYDILYNLSAYEESDDEITYSLNGLYEIDEVFYNFIGAYEQDDESSELKLTVYLNASERIETTYEKELDESSYQFRRFDQDELIIESILEIEIEDDEKELKFEIITETYAKKYTLEYDFDDEPIIRIKFEFETIESNRKEVGMMRISIRYNDDESPYYDILISIGNSEFHENKDRGKSDSRGNQNPGKGNQNKL</sequence>
<dbReference type="PATRIC" id="fig|35623.3.peg.249"/>
<dbReference type="STRING" id="35623.Aocu_02490"/>
<accession>A0A061AH79</accession>